<evidence type="ECO:0000256" key="3">
    <source>
        <dbReference type="ARBA" id="ARBA00021907"/>
    </source>
</evidence>
<dbReference type="Pfam" id="PF18075">
    <property type="entry name" value="FtsX_ECD"/>
    <property type="match status" value="1"/>
</dbReference>
<protein>
    <recommendedName>
        <fullName evidence="3 10">Cell division protein FtsX</fullName>
    </recommendedName>
</protein>
<evidence type="ECO:0000259" key="12">
    <source>
        <dbReference type="Pfam" id="PF02687"/>
    </source>
</evidence>
<evidence type="ECO:0000256" key="8">
    <source>
        <dbReference type="ARBA" id="ARBA00023136"/>
    </source>
</evidence>
<keyword evidence="8 10" id="KW-0472">Membrane</keyword>
<evidence type="ECO:0000259" key="13">
    <source>
        <dbReference type="Pfam" id="PF18075"/>
    </source>
</evidence>
<gene>
    <name evidence="14" type="ORF">OOT00_08490</name>
</gene>
<organism evidence="14 15">
    <name type="scientific">Desulfobotulus pelophilus</name>
    <dbReference type="NCBI Taxonomy" id="2823377"/>
    <lineage>
        <taxon>Bacteria</taxon>
        <taxon>Pseudomonadati</taxon>
        <taxon>Thermodesulfobacteriota</taxon>
        <taxon>Desulfobacteria</taxon>
        <taxon>Desulfobacterales</taxon>
        <taxon>Desulfobacteraceae</taxon>
        <taxon>Desulfobotulus</taxon>
    </lineage>
</organism>
<evidence type="ECO:0000256" key="7">
    <source>
        <dbReference type="ARBA" id="ARBA00022989"/>
    </source>
</evidence>
<feature type="domain" description="ABC3 transporter permease C-terminal" evidence="12">
    <location>
        <begin position="179"/>
        <end position="291"/>
    </location>
</feature>
<proteinExistence type="inferred from homology"/>
<feature type="transmembrane region" description="Helical" evidence="11">
    <location>
        <begin position="174"/>
        <end position="200"/>
    </location>
</feature>
<evidence type="ECO:0000313" key="14">
    <source>
        <dbReference type="EMBL" id="MCW7754023.1"/>
    </source>
</evidence>
<evidence type="ECO:0000256" key="6">
    <source>
        <dbReference type="ARBA" id="ARBA00022692"/>
    </source>
</evidence>
<name>A0ABT3N984_9BACT</name>
<accession>A0ABT3N984</accession>
<feature type="transmembrane region" description="Helical" evidence="11">
    <location>
        <begin position="21"/>
        <end position="45"/>
    </location>
</feature>
<sequence length="297" mass="33619">MQKDLWTRHVRHAVKDIRSHRFLHGITWVTIVLSVILSGTFTLFASNAADVIHSWKAGVRVMVYLDGGHTEQDRLRIHNRLRENELISEIRFIPREEALQALRSRMQRHAAVFQNLPENPLPDAFELRVRADGSSWELVETVALFVEKMEGVEEVEYGGQWVGRFLQIIGMLRLAALGMGGLFFLISVFIVANTIRLAFYSRKEEVEIMRLVGAEESFIKAPFYIQGLLLGFFGGLGGMLALFLSYVTLTFRMDATFSALTFDFSFLSLQTAAAMVGVSSLVGWMGAYLSFRQEVSE</sequence>
<feature type="transmembrane region" description="Helical" evidence="11">
    <location>
        <begin position="267"/>
        <end position="291"/>
    </location>
</feature>
<evidence type="ECO:0000313" key="15">
    <source>
        <dbReference type="Proteomes" id="UP001209681"/>
    </source>
</evidence>
<dbReference type="PANTHER" id="PTHR47755:SF1">
    <property type="entry name" value="CELL DIVISION PROTEIN FTSX"/>
    <property type="match status" value="1"/>
</dbReference>
<feature type="domain" description="FtsX extracellular" evidence="13">
    <location>
        <begin position="59"/>
        <end position="155"/>
    </location>
</feature>
<dbReference type="EMBL" id="JAPFPW010000008">
    <property type="protein sequence ID" value="MCW7754023.1"/>
    <property type="molecule type" value="Genomic_DNA"/>
</dbReference>
<dbReference type="PANTHER" id="PTHR47755">
    <property type="entry name" value="CELL DIVISION PROTEIN FTSX"/>
    <property type="match status" value="1"/>
</dbReference>
<comment type="similarity">
    <text evidence="2 10">Belongs to the ABC-4 integral membrane protein family. FtsX subfamily.</text>
</comment>
<dbReference type="InterPro" id="IPR004513">
    <property type="entry name" value="FtsX"/>
</dbReference>
<keyword evidence="7 11" id="KW-1133">Transmembrane helix</keyword>
<keyword evidence="6 11" id="KW-0812">Transmembrane</keyword>
<dbReference type="Pfam" id="PF02687">
    <property type="entry name" value="FtsX"/>
    <property type="match status" value="1"/>
</dbReference>
<evidence type="ECO:0000256" key="10">
    <source>
        <dbReference type="PIRNR" id="PIRNR003097"/>
    </source>
</evidence>
<keyword evidence="9 10" id="KW-0131">Cell cycle</keyword>
<evidence type="ECO:0000256" key="2">
    <source>
        <dbReference type="ARBA" id="ARBA00007379"/>
    </source>
</evidence>
<comment type="caution">
    <text evidence="14">The sequence shown here is derived from an EMBL/GenBank/DDBJ whole genome shotgun (WGS) entry which is preliminary data.</text>
</comment>
<reference evidence="14 15" key="1">
    <citation type="submission" date="2022-11" db="EMBL/GenBank/DDBJ databases">
        <title>Desulfobotulus tamanensis H1 sp. nov. - anaerobic, alkaliphilic, sulphate reducing bacterium isolated from terrestrial mud volcano.</title>
        <authorList>
            <person name="Frolova A."/>
            <person name="Merkel A.Y."/>
            <person name="Slobodkin A.I."/>
        </authorList>
    </citation>
    <scope>NUCLEOTIDE SEQUENCE [LARGE SCALE GENOMIC DNA]</scope>
    <source>
        <strain evidence="14 15">H1</strain>
    </source>
</reference>
<evidence type="ECO:0000256" key="11">
    <source>
        <dbReference type="SAM" id="Phobius"/>
    </source>
</evidence>
<feature type="transmembrane region" description="Helical" evidence="11">
    <location>
        <begin position="221"/>
        <end position="247"/>
    </location>
</feature>
<dbReference type="RefSeq" id="WP_265424894.1">
    <property type="nucleotide sequence ID" value="NZ_JAPFPW010000008.1"/>
</dbReference>
<evidence type="ECO:0000256" key="9">
    <source>
        <dbReference type="ARBA" id="ARBA00023306"/>
    </source>
</evidence>
<comment type="subcellular location">
    <subcellularLocation>
        <location evidence="1">Cell membrane</location>
        <topology evidence="1">Multi-pass membrane protein</topology>
    </subcellularLocation>
</comment>
<keyword evidence="4 10" id="KW-1003">Cell membrane</keyword>
<dbReference type="InterPro" id="IPR040690">
    <property type="entry name" value="FtsX_ECD"/>
</dbReference>
<evidence type="ECO:0000256" key="1">
    <source>
        <dbReference type="ARBA" id="ARBA00004651"/>
    </source>
</evidence>
<keyword evidence="5 10" id="KW-0132">Cell division</keyword>
<dbReference type="InterPro" id="IPR003838">
    <property type="entry name" value="ABC3_permease_C"/>
</dbReference>
<evidence type="ECO:0000256" key="5">
    <source>
        <dbReference type="ARBA" id="ARBA00022618"/>
    </source>
</evidence>
<dbReference type="Proteomes" id="UP001209681">
    <property type="component" value="Unassembled WGS sequence"/>
</dbReference>
<keyword evidence="15" id="KW-1185">Reference proteome</keyword>
<dbReference type="PIRSF" id="PIRSF003097">
    <property type="entry name" value="FtsX"/>
    <property type="match status" value="1"/>
</dbReference>
<evidence type="ECO:0000256" key="4">
    <source>
        <dbReference type="ARBA" id="ARBA00022475"/>
    </source>
</evidence>
<dbReference type="Gene3D" id="3.30.70.3040">
    <property type="match status" value="1"/>
</dbReference>